<keyword evidence="7" id="KW-1185">Reference proteome</keyword>
<protein>
    <submittedName>
        <fullName evidence="8">Myelin-associated glycoprotein-like</fullName>
    </submittedName>
</protein>
<dbReference type="InterPro" id="IPR007110">
    <property type="entry name" value="Ig-like_dom"/>
</dbReference>
<evidence type="ECO:0000256" key="1">
    <source>
        <dbReference type="ARBA" id="ARBA00004479"/>
    </source>
</evidence>
<dbReference type="InterPro" id="IPR051275">
    <property type="entry name" value="Cell_adhesion_signaling"/>
</dbReference>
<dbReference type="Gene3D" id="2.60.40.10">
    <property type="entry name" value="Immunoglobulins"/>
    <property type="match status" value="2"/>
</dbReference>
<name>A0ABM1EEQ2_PRICU</name>
<dbReference type="Proteomes" id="UP000695022">
    <property type="component" value="Unplaced"/>
</dbReference>
<dbReference type="PANTHER" id="PTHR11640:SF31">
    <property type="entry name" value="IRREGULAR CHIASM C-ROUGHEST PROTEIN-RELATED"/>
    <property type="match status" value="1"/>
</dbReference>
<feature type="domain" description="Ig-like" evidence="6">
    <location>
        <begin position="115"/>
        <end position="180"/>
    </location>
</feature>
<keyword evidence="3" id="KW-1015">Disulfide bond</keyword>
<evidence type="ECO:0000256" key="2">
    <source>
        <dbReference type="ARBA" id="ARBA00023136"/>
    </source>
</evidence>
<keyword evidence="5" id="KW-0393">Immunoglobulin domain</keyword>
<reference evidence="8" key="1">
    <citation type="submission" date="2025-08" db="UniProtKB">
        <authorList>
            <consortium name="RefSeq"/>
        </authorList>
    </citation>
    <scope>IDENTIFICATION</scope>
</reference>
<dbReference type="InterPro" id="IPR036179">
    <property type="entry name" value="Ig-like_dom_sf"/>
</dbReference>
<dbReference type="GeneID" id="106811525"/>
<dbReference type="CDD" id="cd00096">
    <property type="entry name" value="Ig"/>
    <property type="match status" value="1"/>
</dbReference>
<sequence>MYVETSNDGAVAPGAGADFVVNSYGNISCVTTDSNPETHMQMSWVDTDGKETALEVDKVDVTPGSMVKRWNTGVTHHIRKIFRYIHGYTVVCRVTHVTLQEPKEFNYTIGVEYPPIIQPLPNTAKANRGKPFEYTCNGDANPLPNYIWYKNNVTFQSDQTLTLDKAEERDIGIYMCSADNRFEIFFLKPHGNRFNR</sequence>
<dbReference type="InterPro" id="IPR013783">
    <property type="entry name" value="Ig-like_fold"/>
</dbReference>
<dbReference type="SMART" id="SM00408">
    <property type="entry name" value="IGc2"/>
    <property type="match status" value="1"/>
</dbReference>
<evidence type="ECO:0000256" key="5">
    <source>
        <dbReference type="ARBA" id="ARBA00023319"/>
    </source>
</evidence>
<keyword evidence="4" id="KW-0325">Glycoprotein</keyword>
<evidence type="ECO:0000259" key="6">
    <source>
        <dbReference type="PROSITE" id="PS50835"/>
    </source>
</evidence>
<dbReference type="SUPFAM" id="SSF48726">
    <property type="entry name" value="Immunoglobulin"/>
    <property type="match status" value="2"/>
</dbReference>
<dbReference type="RefSeq" id="XP_014670673.1">
    <property type="nucleotide sequence ID" value="XM_014815187.1"/>
</dbReference>
<evidence type="ECO:0000256" key="4">
    <source>
        <dbReference type="ARBA" id="ARBA00023180"/>
    </source>
</evidence>
<keyword evidence="2" id="KW-0472">Membrane</keyword>
<dbReference type="InterPro" id="IPR003598">
    <property type="entry name" value="Ig_sub2"/>
</dbReference>
<evidence type="ECO:0000313" key="7">
    <source>
        <dbReference type="Proteomes" id="UP000695022"/>
    </source>
</evidence>
<dbReference type="PANTHER" id="PTHR11640">
    <property type="entry name" value="NEPHRIN"/>
    <property type="match status" value="1"/>
</dbReference>
<accession>A0ABM1EEQ2</accession>
<evidence type="ECO:0000313" key="8">
    <source>
        <dbReference type="RefSeq" id="XP_014670673.1"/>
    </source>
</evidence>
<dbReference type="PROSITE" id="PS50835">
    <property type="entry name" value="IG_LIKE"/>
    <property type="match status" value="1"/>
</dbReference>
<comment type="subcellular location">
    <subcellularLocation>
        <location evidence="1">Membrane</location>
        <topology evidence="1">Single-pass type I membrane protein</topology>
    </subcellularLocation>
</comment>
<dbReference type="Pfam" id="PF13927">
    <property type="entry name" value="Ig_3"/>
    <property type="match status" value="1"/>
</dbReference>
<gene>
    <name evidence="8" type="primary">LOC106811525</name>
</gene>
<evidence type="ECO:0000256" key="3">
    <source>
        <dbReference type="ARBA" id="ARBA00023157"/>
    </source>
</evidence>
<organism evidence="7 8">
    <name type="scientific">Priapulus caudatus</name>
    <name type="common">Priapulid worm</name>
    <dbReference type="NCBI Taxonomy" id="37621"/>
    <lineage>
        <taxon>Eukaryota</taxon>
        <taxon>Metazoa</taxon>
        <taxon>Ecdysozoa</taxon>
        <taxon>Scalidophora</taxon>
        <taxon>Priapulida</taxon>
        <taxon>Priapulimorpha</taxon>
        <taxon>Priapulimorphida</taxon>
        <taxon>Priapulidae</taxon>
        <taxon>Priapulus</taxon>
    </lineage>
</organism>
<proteinExistence type="predicted"/>